<sequence>MVTWLVTAEPTLKKNKAALKGDHKKTRFFLDDIVPETDPLPFCPVRSNFSNRGINVCLRIFALLTQIEEANLRTFLFCPVETSEKNVSKVFSLWVNYMEPWADNLDEFPETHENTNSLKRDSTKEVNIYHPCEYSSSWQGLVLSNYLFYVSLVMHVIGLLISSFTRIQTYSADGIQVCPRTAGHKVQG</sequence>
<dbReference type="EMBL" id="CM042039">
    <property type="protein sequence ID" value="KAI3726802.1"/>
    <property type="molecule type" value="Genomic_DNA"/>
</dbReference>
<accession>A0ACB9BXT1</accession>
<protein>
    <submittedName>
        <fullName evidence="1">Uncharacterized protein</fullName>
    </submittedName>
</protein>
<reference evidence="2" key="1">
    <citation type="journal article" date="2022" name="Mol. Ecol. Resour.">
        <title>The genomes of chicory, endive, great burdock and yacon provide insights into Asteraceae palaeo-polyploidization history and plant inulin production.</title>
        <authorList>
            <person name="Fan W."/>
            <person name="Wang S."/>
            <person name="Wang H."/>
            <person name="Wang A."/>
            <person name="Jiang F."/>
            <person name="Liu H."/>
            <person name="Zhao H."/>
            <person name="Xu D."/>
            <person name="Zhang Y."/>
        </authorList>
    </citation>
    <scope>NUCLEOTIDE SEQUENCE [LARGE SCALE GENOMIC DNA]</scope>
    <source>
        <strain evidence="2">cv. Yunnan</strain>
    </source>
</reference>
<reference evidence="1 2" key="2">
    <citation type="journal article" date="2022" name="Mol. Ecol. Resour.">
        <title>The genomes of chicory, endive, great burdock and yacon provide insights into Asteraceae paleo-polyploidization history and plant inulin production.</title>
        <authorList>
            <person name="Fan W."/>
            <person name="Wang S."/>
            <person name="Wang H."/>
            <person name="Wang A."/>
            <person name="Jiang F."/>
            <person name="Liu H."/>
            <person name="Zhao H."/>
            <person name="Xu D."/>
            <person name="Zhang Y."/>
        </authorList>
    </citation>
    <scope>NUCLEOTIDE SEQUENCE [LARGE SCALE GENOMIC DNA]</scope>
    <source>
        <strain evidence="2">cv. Yunnan</strain>
        <tissue evidence="1">Leaves</tissue>
    </source>
</reference>
<evidence type="ECO:0000313" key="2">
    <source>
        <dbReference type="Proteomes" id="UP001056120"/>
    </source>
</evidence>
<name>A0ACB9BXT1_9ASTR</name>
<evidence type="ECO:0000313" key="1">
    <source>
        <dbReference type="EMBL" id="KAI3726802.1"/>
    </source>
</evidence>
<proteinExistence type="predicted"/>
<gene>
    <name evidence="1" type="ORF">L1987_66608</name>
</gene>
<keyword evidence="2" id="KW-1185">Reference proteome</keyword>
<dbReference type="Proteomes" id="UP001056120">
    <property type="component" value="Linkage Group LG22"/>
</dbReference>
<comment type="caution">
    <text evidence="1">The sequence shown here is derived from an EMBL/GenBank/DDBJ whole genome shotgun (WGS) entry which is preliminary data.</text>
</comment>
<organism evidence="1 2">
    <name type="scientific">Smallanthus sonchifolius</name>
    <dbReference type="NCBI Taxonomy" id="185202"/>
    <lineage>
        <taxon>Eukaryota</taxon>
        <taxon>Viridiplantae</taxon>
        <taxon>Streptophyta</taxon>
        <taxon>Embryophyta</taxon>
        <taxon>Tracheophyta</taxon>
        <taxon>Spermatophyta</taxon>
        <taxon>Magnoliopsida</taxon>
        <taxon>eudicotyledons</taxon>
        <taxon>Gunneridae</taxon>
        <taxon>Pentapetalae</taxon>
        <taxon>asterids</taxon>
        <taxon>campanulids</taxon>
        <taxon>Asterales</taxon>
        <taxon>Asteraceae</taxon>
        <taxon>Asteroideae</taxon>
        <taxon>Heliantheae alliance</taxon>
        <taxon>Millerieae</taxon>
        <taxon>Smallanthus</taxon>
    </lineage>
</organism>